<dbReference type="Proteomes" id="UP000828390">
    <property type="component" value="Unassembled WGS sequence"/>
</dbReference>
<reference evidence="1" key="1">
    <citation type="journal article" date="2019" name="bioRxiv">
        <title>The Genome of the Zebra Mussel, Dreissena polymorpha: A Resource for Invasive Species Research.</title>
        <authorList>
            <person name="McCartney M.A."/>
            <person name="Auch B."/>
            <person name="Kono T."/>
            <person name="Mallez S."/>
            <person name="Zhang Y."/>
            <person name="Obille A."/>
            <person name="Becker A."/>
            <person name="Abrahante J.E."/>
            <person name="Garbe J."/>
            <person name="Badalamenti J.P."/>
            <person name="Herman A."/>
            <person name="Mangelson H."/>
            <person name="Liachko I."/>
            <person name="Sullivan S."/>
            <person name="Sone E.D."/>
            <person name="Koren S."/>
            <person name="Silverstein K.A.T."/>
            <person name="Beckman K.B."/>
            <person name="Gohl D.M."/>
        </authorList>
    </citation>
    <scope>NUCLEOTIDE SEQUENCE</scope>
    <source>
        <strain evidence="1">Duluth1</strain>
        <tissue evidence="1">Whole animal</tissue>
    </source>
</reference>
<reference evidence="1" key="2">
    <citation type="submission" date="2020-11" db="EMBL/GenBank/DDBJ databases">
        <authorList>
            <person name="McCartney M.A."/>
            <person name="Auch B."/>
            <person name="Kono T."/>
            <person name="Mallez S."/>
            <person name="Becker A."/>
            <person name="Gohl D.M."/>
            <person name="Silverstein K.A.T."/>
            <person name="Koren S."/>
            <person name="Bechman K.B."/>
            <person name="Herman A."/>
            <person name="Abrahante J.E."/>
            <person name="Garbe J."/>
        </authorList>
    </citation>
    <scope>NUCLEOTIDE SEQUENCE</scope>
    <source>
        <strain evidence="1">Duluth1</strain>
        <tissue evidence="1">Whole animal</tissue>
    </source>
</reference>
<evidence type="ECO:0000313" key="1">
    <source>
        <dbReference type="EMBL" id="KAH3821618.1"/>
    </source>
</evidence>
<proteinExistence type="predicted"/>
<dbReference type="AlphaFoldDB" id="A0A9D4GRG9"/>
<evidence type="ECO:0000313" key="2">
    <source>
        <dbReference type="Proteomes" id="UP000828390"/>
    </source>
</evidence>
<name>A0A9D4GRG9_DREPO</name>
<sequence>MAGCLAPVGVVCSSLSKTNQPNSSWTFDDARETLESLSAAPPPLADAMWTLIRTAPILSPMSQLRLEYLM</sequence>
<keyword evidence="2" id="KW-1185">Reference proteome</keyword>
<dbReference type="EMBL" id="JAIWYP010000005">
    <property type="protein sequence ID" value="KAH3821618.1"/>
    <property type="molecule type" value="Genomic_DNA"/>
</dbReference>
<protein>
    <submittedName>
        <fullName evidence="1">Uncharacterized protein</fullName>
    </submittedName>
</protein>
<organism evidence="1 2">
    <name type="scientific">Dreissena polymorpha</name>
    <name type="common">Zebra mussel</name>
    <name type="synonym">Mytilus polymorpha</name>
    <dbReference type="NCBI Taxonomy" id="45954"/>
    <lineage>
        <taxon>Eukaryota</taxon>
        <taxon>Metazoa</taxon>
        <taxon>Spiralia</taxon>
        <taxon>Lophotrochozoa</taxon>
        <taxon>Mollusca</taxon>
        <taxon>Bivalvia</taxon>
        <taxon>Autobranchia</taxon>
        <taxon>Heteroconchia</taxon>
        <taxon>Euheterodonta</taxon>
        <taxon>Imparidentia</taxon>
        <taxon>Neoheterodontei</taxon>
        <taxon>Myida</taxon>
        <taxon>Dreissenoidea</taxon>
        <taxon>Dreissenidae</taxon>
        <taxon>Dreissena</taxon>
    </lineage>
</organism>
<gene>
    <name evidence="1" type="ORF">DPMN_123383</name>
</gene>
<accession>A0A9D4GRG9</accession>
<comment type="caution">
    <text evidence="1">The sequence shown here is derived from an EMBL/GenBank/DDBJ whole genome shotgun (WGS) entry which is preliminary data.</text>
</comment>